<dbReference type="InterPro" id="IPR036890">
    <property type="entry name" value="HATPase_C_sf"/>
</dbReference>
<feature type="modified residue" description="4-aspartylphosphate" evidence="7">
    <location>
        <position position="91"/>
    </location>
</feature>
<dbReference type="PANTHER" id="PTHR43547:SF2">
    <property type="entry name" value="HYBRID SIGNAL TRANSDUCTION HISTIDINE KINASE C"/>
    <property type="match status" value="1"/>
</dbReference>
<keyword evidence="13" id="KW-1185">Reference proteome</keyword>
<feature type="domain" description="Histidine kinase" evidence="10">
    <location>
        <begin position="368"/>
        <end position="591"/>
    </location>
</feature>
<dbReference type="EC" id="2.7.13.3" evidence="2"/>
<feature type="region of interest" description="Disordered" evidence="9">
    <location>
        <begin position="1"/>
        <end position="33"/>
    </location>
</feature>
<dbReference type="InterPro" id="IPR011006">
    <property type="entry name" value="CheY-like_superfamily"/>
</dbReference>
<dbReference type="Pfam" id="PF01590">
    <property type="entry name" value="GAF"/>
    <property type="match status" value="1"/>
</dbReference>
<evidence type="ECO:0000313" key="12">
    <source>
        <dbReference type="EMBL" id="MBE9067716.1"/>
    </source>
</evidence>
<comment type="caution">
    <text evidence="12">The sequence shown here is derived from an EMBL/GenBank/DDBJ whole genome shotgun (WGS) entry which is preliminary data.</text>
</comment>
<dbReference type="SUPFAM" id="SSF47384">
    <property type="entry name" value="Homodimeric domain of signal transducing histidine kinase"/>
    <property type="match status" value="1"/>
</dbReference>
<dbReference type="InterPro" id="IPR003018">
    <property type="entry name" value="GAF"/>
</dbReference>
<dbReference type="CDD" id="cd19920">
    <property type="entry name" value="REC_PA4781-like"/>
    <property type="match status" value="1"/>
</dbReference>
<dbReference type="InterPro" id="IPR003661">
    <property type="entry name" value="HisK_dim/P_dom"/>
</dbReference>
<dbReference type="Pfam" id="PF02518">
    <property type="entry name" value="HATPase_c"/>
    <property type="match status" value="1"/>
</dbReference>
<dbReference type="PRINTS" id="PR00344">
    <property type="entry name" value="BCTRLSENSOR"/>
</dbReference>
<comment type="catalytic activity">
    <reaction evidence="1">
        <text>ATP + protein L-histidine = ADP + protein N-phospho-L-histidine.</text>
        <dbReference type="EC" id="2.7.13.3"/>
    </reaction>
</comment>
<dbReference type="InterPro" id="IPR004358">
    <property type="entry name" value="Sig_transdc_His_kin-like_C"/>
</dbReference>
<feature type="compositionally biased region" description="Basic residues" evidence="9">
    <location>
        <begin position="1"/>
        <end position="11"/>
    </location>
</feature>
<dbReference type="GO" id="GO:0000155">
    <property type="term" value="F:phosphorelay sensor kinase activity"/>
    <property type="evidence" value="ECO:0007669"/>
    <property type="project" value="InterPro"/>
</dbReference>
<evidence type="ECO:0000256" key="2">
    <source>
        <dbReference type="ARBA" id="ARBA00012438"/>
    </source>
</evidence>
<keyword evidence="3 7" id="KW-0597">Phosphoprotein</keyword>
<gene>
    <name evidence="12" type="ORF">IQ260_13735</name>
</gene>
<dbReference type="SMART" id="SM00387">
    <property type="entry name" value="HATPase_c"/>
    <property type="match status" value="1"/>
</dbReference>
<keyword evidence="4" id="KW-0808">Transferase</keyword>
<keyword evidence="6" id="KW-0902">Two-component regulatory system</keyword>
<dbReference type="InterPro" id="IPR003594">
    <property type="entry name" value="HATPase_dom"/>
</dbReference>
<dbReference type="InterPro" id="IPR001789">
    <property type="entry name" value="Sig_transdc_resp-reg_receiver"/>
</dbReference>
<dbReference type="Pfam" id="PF00072">
    <property type="entry name" value="Response_reg"/>
    <property type="match status" value="1"/>
</dbReference>
<dbReference type="PANTHER" id="PTHR43547">
    <property type="entry name" value="TWO-COMPONENT HISTIDINE KINASE"/>
    <property type="match status" value="1"/>
</dbReference>
<dbReference type="Pfam" id="PF00512">
    <property type="entry name" value="HisKA"/>
    <property type="match status" value="1"/>
</dbReference>
<dbReference type="SUPFAM" id="SSF55874">
    <property type="entry name" value="ATPase domain of HSP90 chaperone/DNA topoisomerase II/histidine kinase"/>
    <property type="match status" value="1"/>
</dbReference>
<feature type="coiled-coil region" evidence="8">
    <location>
        <begin position="157"/>
        <end position="187"/>
    </location>
</feature>
<name>A0A929F6L0_LEPEC</name>
<evidence type="ECO:0000256" key="6">
    <source>
        <dbReference type="ARBA" id="ARBA00023012"/>
    </source>
</evidence>
<dbReference type="SMART" id="SM00448">
    <property type="entry name" value="REC"/>
    <property type="match status" value="1"/>
</dbReference>
<dbReference type="Gene3D" id="3.30.450.40">
    <property type="match status" value="1"/>
</dbReference>
<keyword evidence="5" id="KW-0418">Kinase</keyword>
<organism evidence="12 13">
    <name type="scientific">Leptolyngbya cf. ectocarpi LEGE 11479</name>
    <dbReference type="NCBI Taxonomy" id="1828722"/>
    <lineage>
        <taxon>Bacteria</taxon>
        <taxon>Bacillati</taxon>
        <taxon>Cyanobacteriota</taxon>
        <taxon>Cyanophyceae</taxon>
        <taxon>Leptolyngbyales</taxon>
        <taxon>Leptolyngbyaceae</taxon>
        <taxon>Leptolyngbya group</taxon>
        <taxon>Leptolyngbya</taxon>
    </lineage>
</organism>
<dbReference type="Gene3D" id="1.10.287.130">
    <property type="match status" value="1"/>
</dbReference>
<evidence type="ECO:0000256" key="9">
    <source>
        <dbReference type="SAM" id="MobiDB-lite"/>
    </source>
</evidence>
<feature type="compositionally biased region" description="Polar residues" evidence="9">
    <location>
        <begin position="13"/>
        <end position="30"/>
    </location>
</feature>
<dbReference type="RefSeq" id="WP_193993674.1">
    <property type="nucleotide sequence ID" value="NZ_JADEXP010000114.1"/>
</dbReference>
<feature type="domain" description="Response regulatory" evidence="11">
    <location>
        <begin position="42"/>
        <end position="158"/>
    </location>
</feature>
<dbReference type="EMBL" id="JADEXP010000114">
    <property type="protein sequence ID" value="MBE9067716.1"/>
    <property type="molecule type" value="Genomic_DNA"/>
</dbReference>
<dbReference type="SUPFAM" id="SSF52172">
    <property type="entry name" value="CheY-like"/>
    <property type="match status" value="1"/>
</dbReference>
<dbReference type="PROSITE" id="PS50109">
    <property type="entry name" value="HIS_KIN"/>
    <property type="match status" value="1"/>
</dbReference>
<dbReference type="SMART" id="SM00388">
    <property type="entry name" value="HisKA"/>
    <property type="match status" value="1"/>
</dbReference>
<accession>A0A929F6L0</accession>
<evidence type="ECO:0000313" key="13">
    <source>
        <dbReference type="Proteomes" id="UP000615026"/>
    </source>
</evidence>
<reference evidence="12" key="1">
    <citation type="submission" date="2020-10" db="EMBL/GenBank/DDBJ databases">
        <authorList>
            <person name="Castelo-Branco R."/>
            <person name="Eusebio N."/>
            <person name="Adriana R."/>
            <person name="Vieira A."/>
            <person name="Brugerolle De Fraissinette N."/>
            <person name="Rezende De Castro R."/>
            <person name="Schneider M.P."/>
            <person name="Vasconcelos V."/>
            <person name="Leao P.N."/>
        </authorList>
    </citation>
    <scope>NUCLEOTIDE SEQUENCE</scope>
    <source>
        <strain evidence="12">LEGE 11479</strain>
    </source>
</reference>
<dbReference type="InterPro" id="IPR029016">
    <property type="entry name" value="GAF-like_dom_sf"/>
</dbReference>
<dbReference type="Proteomes" id="UP000615026">
    <property type="component" value="Unassembled WGS sequence"/>
</dbReference>
<protein>
    <recommendedName>
        <fullName evidence="2">histidine kinase</fullName>
        <ecNumber evidence="2">2.7.13.3</ecNumber>
    </recommendedName>
</protein>
<evidence type="ECO:0000259" key="10">
    <source>
        <dbReference type="PROSITE" id="PS50109"/>
    </source>
</evidence>
<dbReference type="InterPro" id="IPR005467">
    <property type="entry name" value="His_kinase_dom"/>
</dbReference>
<dbReference type="PROSITE" id="PS50110">
    <property type="entry name" value="RESPONSE_REGULATORY"/>
    <property type="match status" value="1"/>
</dbReference>
<evidence type="ECO:0000259" key="11">
    <source>
        <dbReference type="PROSITE" id="PS50110"/>
    </source>
</evidence>
<dbReference type="SUPFAM" id="SSF55781">
    <property type="entry name" value="GAF domain-like"/>
    <property type="match status" value="1"/>
</dbReference>
<dbReference type="CDD" id="cd00082">
    <property type="entry name" value="HisKA"/>
    <property type="match status" value="1"/>
</dbReference>
<evidence type="ECO:0000256" key="3">
    <source>
        <dbReference type="ARBA" id="ARBA00022553"/>
    </source>
</evidence>
<evidence type="ECO:0000256" key="4">
    <source>
        <dbReference type="ARBA" id="ARBA00022679"/>
    </source>
</evidence>
<keyword evidence="8" id="KW-0175">Coiled coil</keyword>
<evidence type="ECO:0000256" key="8">
    <source>
        <dbReference type="SAM" id="Coils"/>
    </source>
</evidence>
<evidence type="ECO:0000256" key="7">
    <source>
        <dbReference type="PROSITE-ProRule" id="PRU00169"/>
    </source>
</evidence>
<proteinExistence type="predicted"/>
<dbReference type="Gene3D" id="3.30.565.10">
    <property type="entry name" value="Histidine kinase-like ATPase, C-terminal domain"/>
    <property type="match status" value="1"/>
</dbReference>
<evidence type="ECO:0000256" key="5">
    <source>
        <dbReference type="ARBA" id="ARBA00022777"/>
    </source>
</evidence>
<dbReference type="SMART" id="SM00065">
    <property type="entry name" value="GAF"/>
    <property type="match status" value="1"/>
</dbReference>
<dbReference type="AlphaFoldDB" id="A0A929F6L0"/>
<sequence>MAATVSRRRPHCTITSTPDQDGGSLEQQDSSPHHPANGFENLILVVDDQPANLKLLRQLLTQTSCKLTFASSGRQALERVNAVLPDLILLDLMMPDIDGLTVCQSLRQNPDTADIPIIFLTASHETEHLLQAFEYGAVDYITKPFVPAELLARVRVHLSLKEAQSALNELNQQLEQKVQQRTAALQQAFNFTQVSQRITHRIRSTLDETQIYDTVVRELTSILELNRCQIGIYDNHHSVSTITHEYVEGLPSALGKIYPFSCFNDIYLNLHQGETVHAQLTNNDVQHAVPDSAMFLACPLSDHQNIIGDIWLYRTSLTSFSDDEICLVKHIADQTAIAIRQARLYESSQAQVKDLERLNHAKDDFLKTLSHELRTPLTTIKTSAETIESMLLESEWSSQHQEVAASLFSMLLEGCDREIKLVNDLLEFVHLDIKTPTVTSDIISIDELVTTVTASYEQRCHDRKQHFNLVIPHHLPLLHTNADIVTRVLLEVLDNAGKYTPARETIELVVSYENNRFQFRVRNGGVTMSEAELSQIFDKFYRLPQYDRWQNGGTGLGLALVKKQVHYLGGTVNAAIAKQQLTVCIELPSCPRDSN</sequence>
<dbReference type="Gene3D" id="3.40.50.2300">
    <property type="match status" value="1"/>
</dbReference>
<evidence type="ECO:0000256" key="1">
    <source>
        <dbReference type="ARBA" id="ARBA00000085"/>
    </source>
</evidence>
<dbReference type="InterPro" id="IPR036097">
    <property type="entry name" value="HisK_dim/P_sf"/>
</dbReference>